<gene>
    <name evidence="7" type="ORF">SAMN05421548_1501</name>
</gene>
<evidence type="ECO:0000256" key="5">
    <source>
        <dbReference type="ARBA" id="ARBA00023136"/>
    </source>
</evidence>
<reference evidence="8" key="1">
    <citation type="submission" date="2016-09" db="EMBL/GenBank/DDBJ databases">
        <authorList>
            <person name="Varghese N."/>
            <person name="Submissions S."/>
        </authorList>
    </citation>
    <scope>NUCLEOTIDE SEQUENCE [LARGE SCALE GENOMIC DNA]</scope>
    <source>
        <strain evidence="8">TNe-862</strain>
    </source>
</reference>
<dbReference type="EMBL" id="FMYQ01000050">
    <property type="protein sequence ID" value="SDE44738.1"/>
    <property type="molecule type" value="Genomic_DNA"/>
</dbReference>
<evidence type="ECO:0000256" key="1">
    <source>
        <dbReference type="ARBA" id="ARBA00004236"/>
    </source>
</evidence>
<dbReference type="OrthoDB" id="9777873at2"/>
<dbReference type="AlphaFoldDB" id="A0A1G7CZJ5"/>
<protein>
    <submittedName>
        <fullName evidence="7">Glycosyl transferase family 2</fullName>
    </submittedName>
</protein>
<name>A0A1G7CZJ5_9BURK</name>
<keyword evidence="5" id="KW-0472">Membrane</keyword>
<accession>A0A1G7CZJ5</accession>
<dbReference type="Pfam" id="PF00535">
    <property type="entry name" value="Glycos_transf_2"/>
    <property type="match status" value="1"/>
</dbReference>
<dbReference type="STRING" id="416944.SAMN05421548_1501"/>
<keyword evidence="2" id="KW-1003">Cell membrane</keyword>
<feature type="domain" description="Glycosyltransferase 2-like" evidence="6">
    <location>
        <begin position="4"/>
        <end position="107"/>
    </location>
</feature>
<proteinExistence type="predicted"/>
<keyword evidence="8" id="KW-1185">Reference proteome</keyword>
<keyword evidence="3" id="KW-0328">Glycosyltransferase</keyword>
<dbReference type="Gene3D" id="3.90.550.10">
    <property type="entry name" value="Spore Coat Polysaccharide Biosynthesis Protein SpsA, Chain A"/>
    <property type="match status" value="1"/>
</dbReference>
<evidence type="ECO:0000313" key="7">
    <source>
        <dbReference type="EMBL" id="SDE44738.1"/>
    </source>
</evidence>
<evidence type="ECO:0000256" key="3">
    <source>
        <dbReference type="ARBA" id="ARBA00022676"/>
    </source>
</evidence>
<dbReference type="SUPFAM" id="SSF53448">
    <property type="entry name" value="Nucleotide-diphospho-sugar transferases"/>
    <property type="match status" value="1"/>
</dbReference>
<sequence length="235" mass="24762">MIGIVIPAHDEECLLESCLRAAMTAARHPVLLREPVRVLVVLDACTDGSAAIVQRTGAESLVVDACNVGVARAAGACWMLERGARWLAFSDADSRVAPDWLSAQLALGVDAVCGPVTVDDWSHHPARALDAWRARYRDADGHRHVHGANLGVSALAYRRAGGFTQLACGEDVALVEMLDATGAKIAWSAAPRVVTSARLDARVRGGFGDTLAAWAQSEMQNEEQDGDATAIAAAG</sequence>
<dbReference type="PANTHER" id="PTHR43646">
    <property type="entry name" value="GLYCOSYLTRANSFERASE"/>
    <property type="match status" value="1"/>
</dbReference>
<evidence type="ECO:0000256" key="2">
    <source>
        <dbReference type="ARBA" id="ARBA00022475"/>
    </source>
</evidence>
<dbReference type="InterPro" id="IPR029044">
    <property type="entry name" value="Nucleotide-diphossugar_trans"/>
</dbReference>
<dbReference type="PANTHER" id="PTHR43646:SF2">
    <property type="entry name" value="GLYCOSYLTRANSFERASE 2-LIKE DOMAIN-CONTAINING PROTEIN"/>
    <property type="match status" value="1"/>
</dbReference>
<dbReference type="GO" id="GO:0016757">
    <property type="term" value="F:glycosyltransferase activity"/>
    <property type="evidence" value="ECO:0007669"/>
    <property type="project" value="UniProtKB-KW"/>
</dbReference>
<evidence type="ECO:0000259" key="6">
    <source>
        <dbReference type="Pfam" id="PF00535"/>
    </source>
</evidence>
<dbReference type="InterPro" id="IPR001173">
    <property type="entry name" value="Glyco_trans_2-like"/>
</dbReference>
<organism evidence="7 8">
    <name type="scientific">Paraburkholderia lycopersici</name>
    <dbReference type="NCBI Taxonomy" id="416944"/>
    <lineage>
        <taxon>Bacteria</taxon>
        <taxon>Pseudomonadati</taxon>
        <taxon>Pseudomonadota</taxon>
        <taxon>Betaproteobacteria</taxon>
        <taxon>Burkholderiales</taxon>
        <taxon>Burkholderiaceae</taxon>
        <taxon>Paraburkholderia</taxon>
    </lineage>
</organism>
<dbReference type="GO" id="GO:0005886">
    <property type="term" value="C:plasma membrane"/>
    <property type="evidence" value="ECO:0007669"/>
    <property type="project" value="UniProtKB-SubCell"/>
</dbReference>
<evidence type="ECO:0000313" key="8">
    <source>
        <dbReference type="Proteomes" id="UP000198908"/>
    </source>
</evidence>
<dbReference type="Proteomes" id="UP000198908">
    <property type="component" value="Unassembled WGS sequence"/>
</dbReference>
<comment type="subcellular location">
    <subcellularLocation>
        <location evidence="1">Cell membrane</location>
    </subcellularLocation>
</comment>
<keyword evidence="4 7" id="KW-0808">Transferase</keyword>
<dbReference type="RefSeq" id="WP_092006340.1">
    <property type="nucleotide sequence ID" value="NZ_FMYQ01000050.1"/>
</dbReference>
<evidence type="ECO:0000256" key="4">
    <source>
        <dbReference type="ARBA" id="ARBA00022679"/>
    </source>
</evidence>